<dbReference type="GO" id="GO:0016020">
    <property type="term" value="C:membrane"/>
    <property type="evidence" value="ECO:0007669"/>
    <property type="project" value="TreeGrafter"/>
</dbReference>
<dbReference type="PANTHER" id="PTHR23028">
    <property type="entry name" value="ACETYLTRANSFERASE"/>
    <property type="match status" value="1"/>
</dbReference>
<feature type="domain" description="Acyltransferase 3" evidence="2">
    <location>
        <begin position="13"/>
        <end position="342"/>
    </location>
</feature>
<feature type="transmembrane region" description="Helical" evidence="1">
    <location>
        <begin position="320"/>
        <end position="341"/>
    </location>
</feature>
<feature type="transmembrane region" description="Helical" evidence="1">
    <location>
        <begin position="212"/>
        <end position="231"/>
    </location>
</feature>
<feature type="transmembrane region" description="Helical" evidence="1">
    <location>
        <begin position="145"/>
        <end position="167"/>
    </location>
</feature>
<feature type="transmembrane region" description="Helical" evidence="1">
    <location>
        <begin position="45"/>
        <end position="69"/>
    </location>
</feature>
<dbReference type="GO" id="GO:0000271">
    <property type="term" value="P:polysaccharide biosynthetic process"/>
    <property type="evidence" value="ECO:0007669"/>
    <property type="project" value="TreeGrafter"/>
</dbReference>
<keyword evidence="1" id="KW-0812">Transmembrane</keyword>
<reference evidence="3 4" key="1">
    <citation type="submission" date="2020-08" db="EMBL/GenBank/DDBJ databases">
        <title>Genomic Encyclopedia of Type Strains, Phase III (KMG-III): the genomes of soil and plant-associated and newly described type strains.</title>
        <authorList>
            <person name="Whitman W."/>
        </authorList>
    </citation>
    <scope>NUCLEOTIDE SEQUENCE [LARGE SCALE GENOMIC DNA]</scope>
    <source>
        <strain evidence="3 4">CECT 8571</strain>
    </source>
</reference>
<dbReference type="Proteomes" id="UP000559987">
    <property type="component" value="Unassembled WGS sequence"/>
</dbReference>
<evidence type="ECO:0000313" key="3">
    <source>
        <dbReference type="EMBL" id="MBB3170078.1"/>
    </source>
</evidence>
<protein>
    <recommendedName>
        <fullName evidence="2">Acyltransferase 3 domain-containing protein</fullName>
    </recommendedName>
</protein>
<comment type="caution">
    <text evidence="3">The sequence shown here is derived from an EMBL/GenBank/DDBJ whole genome shotgun (WGS) entry which is preliminary data.</text>
</comment>
<evidence type="ECO:0000313" key="4">
    <source>
        <dbReference type="Proteomes" id="UP000559987"/>
    </source>
</evidence>
<dbReference type="InterPro" id="IPR002656">
    <property type="entry name" value="Acyl_transf_3_dom"/>
</dbReference>
<feature type="transmembrane region" description="Helical" evidence="1">
    <location>
        <begin position="96"/>
        <end position="114"/>
    </location>
</feature>
<dbReference type="AlphaFoldDB" id="A0A839UX96"/>
<feature type="transmembrane region" description="Helical" evidence="1">
    <location>
        <begin position="238"/>
        <end position="270"/>
    </location>
</feature>
<accession>A0A839UX96</accession>
<name>A0A839UX96_9GAMM</name>
<organism evidence="3 4">
    <name type="scientific">Simiduia aestuariiviva</name>
    <dbReference type="NCBI Taxonomy" id="1510459"/>
    <lineage>
        <taxon>Bacteria</taxon>
        <taxon>Pseudomonadati</taxon>
        <taxon>Pseudomonadota</taxon>
        <taxon>Gammaproteobacteria</taxon>
        <taxon>Cellvibrionales</taxon>
        <taxon>Cellvibrionaceae</taxon>
        <taxon>Simiduia</taxon>
    </lineage>
</organism>
<proteinExistence type="predicted"/>
<dbReference type="GO" id="GO:0016747">
    <property type="term" value="F:acyltransferase activity, transferring groups other than amino-acyl groups"/>
    <property type="evidence" value="ECO:0007669"/>
    <property type="project" value="InterPro"/>
</dbReference>
<keyword evidence="1" id="KW-1133">Transmembrane helix</keyword>
<gene>
    <name evidence="3" type="ORF">FHS30_003295</name>
</gene>
<dbReference type="RefSeq" id="WP_183911573.1">
    <property type="nucleotide sequence ID" value="NZ_JACHXZ010000005.1"/>
</dbReference>
<evidence type="ECO:0000256" key="1">
    <source>
        <dbReference type="SAM" id="Phobius"/>
    </source>
</evidence>
<dbReference type="PANTHER" id="PTHR23028:SF53">
    <property type="entry name" value="ACYL_TRANSF_3 DOMAIN-CONTAINING PROTEIN"/>
    <property type="match status" value="1"/>
</dbReference>
<evidence type="ECO:0000259" key="2">
    <source>
        <dbReference type="Pfam" id="PF01757"/>
    </source>
</evidence>
<sequence length="379" mass="42640">MEQALNKRERLGSVDGMRGIAALAVVLFHLGGALREPLAEILPDWVMIALSYGYLGVPIFFVISGLVISRNIKEGIDKRYAGMFILRRSLRLDPTYWAAIIIAISTTLAKSFLFDQPVNLPSVSGVLLHFVYLQDIFTVEPSISVVYWTLCLEVQFYLFFLLSKWACEKISTFLSRPAAFMHGSIILLVACWSLAIDVKVIEFPWPGIFVRYWHYFYLGVLVSCCISRAPWARTIFTIWCVILIASQIAITPLAYILAALLSAIGFYSLWKLGLSNQVLVSKPLQFLGMISYSLYLIHPDIGWKFISLNKAVLGENLTPWMALLIFLLAIMVSLFSALILYRVVERPSLSITNALRTKSPRILLQEWRTGSQDLKGAAG</sequence>
<dbReference type="EMBL" id="JACHXZ010000005">
    <property type="protein sequence ID" value="MBB3170078.1"/>
    <property type="molecule type" value="Genomic_DNA"/>
</dbReference>
<keyword evidence="4" id="KW-1185">Reference proteome</keyword>
<dbReference type="InterPro" id="IPR050879">
    <property type="entry name" value="Acyltransferase_3"/>
</dbReference>
<feature type="transmembrane region" description="Helical" evidence="1">
    <location>
        <begin position="179"/>
        <end position="200"/>
    </location>
</feature>
<dbReference type="Pfam" id="PF01757">
    <property type="entry name" value="Acyl_transf_3"/>
    <property type="match status" value="1"/>
</dbReference>
<keyword evidence="1" id="KW-0472">Membrane</keyword>